<evidence type="ECO:0000313" key="3">
    <source>
        <dbReference type="Proteomes" id="UP000576393"/>
    </source>
</evidence>
<dbReference type="PANTHER" id="PTHR43441:SF11">
    <property type="entry name" value="RIBOSOMAL-PROTEIN-SERINE ACETYLTRANSFERASE"/>
    <property type="match status" value="1"/>
</dbReference>
<dbReference type="RefSeq" id="WP_179819396.1">
    <property type="nucleotide sequence ID" value="NZ_JACCCO010000001.1"/>
</dbReference>
<keyword evidence="2" id="KW-0808">Transferase</keyword>
<evidence type="ECO:0000313" key="2">
    <source>
        <dbReference type="EMBL" id="NYF39788.1"/>
    </source>
</evidence>
<keyword evidence="3" id="KW-1185">Reference proteome</keyword>
<dbReference type="GO" id="GO:0005737">
    <property type="term" value="C:cytoplasm"/>
    <property type="evidence" value="ECO:0007669"/>
    <property type="project" value="TreeGrafter"/>
</dbReference>
<dbReference type="EMBL" id="JACCCO010000001">
    <property type="protein sequence ID" value="NYF39788.1"/>
    <property type="molecule type" value="Genomic_DNA"/>
</dbReference>
<proteinExistence type="predicted"/>
<dbReference type="InterPro" id="IPR051908">
    <property type="entry name" value="Ribosomal_N-acetyltransferase"/>
</dbReference>
<dbReference type="AlphaFoldDB" id="A0A852UW55"/>
<dbReference type="PANTHER" id="PTHR43441">
    <property type="entry name" value="RIBOSOMAL-PROTEIN-SERINE ACETYLTRANSFERASE"/>
    <property type="match status" value="1"/>
</dbReference>
<comment type="caution">
    <text evidence="2">The sequence shown here is derived from an EMBL/GenBank/DDBJ whole genome shotgun (WGS) entry which is preliminary data.</text>
</comment>
<accession>A0A852UW55</accession>
<dbReference type="GO" id="GO:1990189">
    <property type="term" value="F:protein N-terminal-serine acetyltransferase activity"/>
    <property type="evidence" value="ECO:0007669"/>
    <property type="project" value="TreeGrafter"/>
</dbReference>
<protein>
    <submittedName>
        <fullName evidence="2">RimJ/RimL family protein N-acetyltransferase</fullName>
    </submittedName>
</protein>
<feature type="domain" description="N-acetyltransferase" evidence="1">
    <location>
        <begin position="16"/>
        <end position="184"/>
    </location>
</feature>
<gene>
    <name evidence="2" type="ORF">HDA43_001947</name>
</gene>
<dbReference type="Gene3D" id="3.40.630.30">
    <property type="match status" value="1"/>
</dbReference>
<dbReference type="PROSITE" id="PS51186">
    <property type="entry name" value="GNAT"/>
    <property type="match status" value="1"/>
</dbReference>
<organism evidence="2 3">
    <name type="scientific">Streptosporangium sandarakinum</name>
    <dbReference type="NCBI Taxonomy" id="1260955"/>
    <lineage>
        <taxon>Bacteria</taxon>
        <taxon>Bacillati</taxon>
        <taxon>Actinomycetota</taxon>
        <taxon>Actinomycetes</taxon>
        <taxon>Streptosporangiales</taxon>
        <taxon>Streptosporangiaceae</taxon>
        <taxon>Streptosporangium</taxon>
    </lineage>
</organism>
<dbReference type="Proteomes" id="UP000576393">
    <property type="component" value="Unassembled WGS sequence"/>
</dbReference>
<dbReference type="InterPro" id="IPR016181">
    <property type="entry name" value="Acyl_CoA_acyltransferase"/>
</dbReference>
<dbReference type="InterPro" id="IPR000182">
    <property type="entry name" value="GNAT_dom"/>
</dbReference>
<sequence length="216" mass="23587">MRNWPLFGLRVTTPRLELRFPSLDDLDALAGLAAEGVHDPGVMPFLFAWTDAEPGERARSTVAFHFRQWGAWTPEKWSCSFVTVVDGEVVGTQEIGATDFAVTRQVDTGSWIGRRFQGRGIGTEMRAAVLHLAFAGLGAGHALSGAFADNLASLGVSRKLGYVPDGVEIRSRRGEAAELRRLRLARDAWTARDDIAIHGLEPCLPLFGADRTAESR</sequence>
<dbReference type="GO" id="GO:0008999">
    <property type="term" value="F:protein-N-terminal-alanine acetyltransferase activity"/>
    <property type="evidence" value="ECO:0007669"/>
    <property type="project" value="TreeGrafter"/>
</dbReference>
<name>A0A852UW55_9ACTN</name>
<dbReference type="Pfam" id="PF13302">
    <property type="entry name" value="Acetyltransf_3"/>
    <property type="match status" value="1"/>
</dbReference>
<dbReference type="SUPFAM" id="SSF55729">
    <property type="entry name" value="Acyl-CoA N-acyltransferases (Nat)"/>
    <property type="match status" value="1"/>
</dbReference>
<evidence type="ECO:0000259" key="1">
    <source>
        <dbReference type="PROSITE" id="PS51186"/>
    </source>
</evidence>
<reference evidence="2 3" key="1">
    <citation type="submission" date="2020-07" db="EMBL/GenBank/DDBJ databases">
        <title>Sequencing the genomes of 1000 actinobacteria strains.</title>
        <authorList>
            <person name="Klenk H.-P."/>
        </authorList>
    </citation>
    <scope>NUCLEOTIDE SEQUENCE [LARGE SCALE GENOMIC DNA]</scope>
    <source>
        <strain evidence="2 3">DSM 45763</strain>
    </source>
</reference>